<evidence type="ECO:0000259" key="1">
    <source>
        <dbReference type="Pfam" id="PF05201"/>
    </source>
</evidence>
<keyword evidence="3" id="KW-1185">Reference proteome</keyword>
<organism evidence="2 3">
    <name type="scientific">Kibdelosporangium lantanae</name>
    <dbReference type="NCBI Taxonomy" id="1497396"/>
    <lineage>
        <taxon>Bacteria</taxon>
        <taxon>Bacillati</taxon>
        <taxon>Actinomycetota</taxon>
        <taxon>Actinomycetes</taxon>
        <taxon>Pseudonocardiales</taxon>
        <taxon>Pseudonocardiaceae</taxon>
        <taxon>Kibdelosporangium</taxon>
    </lineage>
</organism>
<dbReference type="Gene3D" id="3.30.460.30">
    <property type="entry name" value="Glutamyl-tRNA reductase, N-terminal domain"/>
    <property type="match status" value="1"/>
</dbReference>
<feature type="domain" description="Glutamyl-tRNA reductase N-terminal" evidence="1">
    <location>
        <begin position="6"/>
        <end position="104"/>
    </location>
</feature>
<reference evidence="3" key="1">
    <citation type="journal article" date="2019" name="Int. J. Syst. Evol. Microbiol.">
        <title>The Global Catalogue of Microorganisms (GCM) 10K type strain sequencing project: providing services to taxonomists for standard genome sequencing and annotation.</title>
        <authorList>
            <consortium name="The Broad Institute Genomics Platform"/>
            <consortium name="The Broad Institute Genome Sequencing Center for Infectious Disease"/>
            <person name="Wu L."/>
            <person name="Ma J."/>
        </authorList>
    </citation>
    <scope>NUCLEOTIDE SEQUENCE [LARGE SCALE GENOMIC DNA]</scope>
    <source>
        <strain evidence="3">JCM 31486</strain>
    </source>
</reference>
<dbReference type="Proteomes" id="UP001597045">
    <property type="component" value="Unassembled WGS sequence"/>
</dbReference>
<name>A0ABW3MSD1_9PSEU</name>
<dbReference type="Pfam" id="PF05201">
    <property type="entry name" value="GlutR_N"/>
    <property type="match status" value="1"/>
</dbReference>
<sequence length="104" mass="11058">MSVLAVGLSHRTADVDLLERVAVPAGDVPKVLADLLQCANVSEAVLVSTCNRVEVYAVVDAFHGGLSDVVDVLSRRSGQPAETLYKHLYVHYAAAAVEHLFSVA</sequence>
<protein>
    <submittedName>
        <fullName evidence="2">Glutamyl-tRNA reductase</fullName>
    </submittedName>
</protein>
<accession>A0ABW3MSD1</accession>
<dbReference type="EMBL" id="JBHTIS010004499">
    <property type="protein sequence ID" value="MFD1052529.1"/>
    <property type="molecule type" value="Genomic_DNA"/>
</dbReference>
<dbReference type="InterPro" id="IPR036343">
    <property type="entry name" value="GluRdtase_N_sf"/>
</dbReference>
<dbReference type="PANTHER" id="PTHR43013">
    <property type="entry name" value="GLUTAMYL-TRNA REDUCTASE"/>
    <property type="match status" value="1"/>
</dbReference>
<comment type="caution">
    <text evidence="2">The sequence shown here is derived from an EMBL/GenBank/DDBJ whole genome shotgun (WGS) entry which is preliminary data.</text>
</comment>
<feature type="non-terminal residue" evidence="2">
    <location>
        <position position="104"/>
    </location>
</feature>
<gene>
    <name evidence="2" type="ORF">ACFQ1S_46530</name>
</gene>
<dbReference type="InterPro" id="IPR015895">
    <property type="entry name" value="4pyrrol_synth_GluRdtase_N"/>
</dbReference>
<proteinExistence type="predicted"/>
<evidence type="ECO:0000313" key="2">
    <source>
        <dbReference type="EMBL" id="MFD1052529.1"/>
    </source>
</evidence>
<evidence type="ECO:0000313" key="3">
    <source>
        <dbReference type="Proteomes" id="UP001597045"/>
    </source>
</evidence>
<dbReference type="PANTHER" id="PTHR43013:SF1">
    <property type="entry name" value="GLUTAMYL-TRNA REDUCTASE"/>
    <property type="match status" value="1"/>
</dbReference>
<dbReference type="SUPFAM" id="SSF69742">
    <property type="entry name" value="Glutamyl tRNA-reductase catalytic, N-terminal domain"/>
    <property type="match status" value="1"/>
</dbReference>